<dbReference type="Pfam" id="PF02384">
    <property type="entry name" value="N6_Mtase"/>
    <property type="match status" value="1"/>
</dbReference>
<evidence type="ECO:0000256" key="4">
    <source>
        <dbReference type="ARBA" id="ARBA00022691"/>
    </source>
</evidence>
<reference evidence="8" key="1">
    <citation type="submission" date="2024-03" db="EMBL/GenBank/DDBJ databases">
        <title>Diverse circular DNA viruses in blood, oral, and fecal samples of captive lemurs.</title>
        <authorList>
            <person name="Paietta E.N."/>
            <person name="Kraberger S."/>
            <person name="Lund M.C."/>
            <person name="Custer J.M."/>
            <person name="Vargas K.M."/>
            <person name="Ehmke E.E."/>
            <person name="Yoder A.D."/>
            <person name="Varsani A."/>
        </authorList>
    </citation>
    <scope>NUCLEOTIDE SEQUENCE</scope>
    <source>
        <strain evidence="8">Duke_22FF_208</strain>
    </source>
</reference>
<dbReference type="PANTHER" id="PTHR42933:SF1">
    <property type="entry name" value="SITE-SPECIFIC DNA-METHYLTRANSFERASE (ADENINE-SPECIFIC)"/>
    <property type="match status" value="1"/>
</dbReference>
<dbReference type="PRINTS" id="PR00507">
    <property type="entry name" value="N12N6MTFRASE"/>
</dbReference>
<evidence type="ECO:0000259" key="7">
    <source>
        <dbReference type="Pfam" id="PF02384"/>
    </source>
</evidence>
<dbReference type="SUPFAM" id="SSF53335">
    <property type="entry name" value="S-adenosyl-L-methionine-dependent methyltransferases"/>
    <property type="match status" value="1"/>
</dbReference>
<protein>
    <recommendedName>
        <fullName evidence="1">site-specific DNA-methyltransferase (adenine-specific)</fullName>
        <ecNumber evidence="1">2.1.1.72</ecNumber>
    </recommendedName>
</protein>
<evidence type="ECO:0000256" key="6">
    <source>
        <dbReference type="ARBA" id="ARBA00047942"/>
    </source>
</evidence>
<dbReference type="PANTHER" id="PTHR42933">
    <property type="entry name" value="SLR6095 PROTEIN"/>
    <property type="match status" value="1"/>
</dbReference>
<dbReference type="EMBL" id="PP511443">
    <property type="protein sequence ID" value="XCD04320.1"/>
    <property type="molecule type" value="Genomic_DNA"/>
</dbReference>
<dbReference type="InterPro" id="IPR051537">
    <property type="entry name" value="DNA_Adenine_Mtase"/>
</dbReference>
<dbReference type="GO" id="GO:0009007">
    <property type="term" value="F:site-specific DNA-methyltransferase (adenine-specific) activity"/>
    <property type="evidence" value="ECO:0007669"/>
    <property type="project" value="UniProtKB-EC"/>
</dbReference>
<accession>A0AAU8AWH0</accession>
<sequence length="241" mass="27106">MNNPHRNTVLKIIQKLGQVHSVWDVFSDFVALGALCIANGADKKTDCWEKREKQYLDTISKYTPDEQKLFPEMFAELVLALEYELTWRNAPTDVLGTLFHELELHNKYKGQFFTPQNVCDMMAQITLGDGDKLLNEKGFISLCEPCCGSGAMVLGFAGAMLEKDMNYCKQLVVLATDIDIKCVHMCYLQLSLYGIPAVVVHGNSLTIEEWSRWFTPIYIMDGWAWKSGITGMTDTQKGGGA</sequence>
<comment type="catalytic activity">
    <reaction evidence="6">
        <text>a 2'-deoxyadenosine in DNA + S-adenosyl-L-methionine = an N(6)-methyl-2'-deoxyadenosine in DNA + S-adenosyl-L-homocysteine + H(+)</text>
        <dbReference type="Rhea" id="RHEA:15197"/>
        <dbReference type="Rhea" id="RHEA-COMP:12418"/>
        <dbReference type="Rhea" id="RHEA-COMP:12419"/>
        <dbReference type="ChEBI" id="CHEBI:15378"/>
        <dbReference type="ChEBI" id="CHEBI:57856"/>
        <dbReference type="ChEBI" id="CHEBI:59789"/>
        <dbReference type="ChEBI" id="CHEBI:90615"/>
        <dbReference type="ChEBI" id="CHEBI:90616"/>
        <dbReference type="EC" id="2.1.1.72"/>
    </reaction>
</comment>
<keyword evidence="5" id="KW-0680">Restriction system</keyword>
<dbReference type="InterPro" id="IPR003356">
    <property type="entry name" value="DNA_methylase_A-5"/>
</dbReference>
<dbReference type="GO" id="GO:0008170">
    <property type="term" value="F:N-methyltransferase activity"/>
    <property type="evidence" value="ECO:0007669"/>
    <property type="project" value="InterPro"/>
</dbReference>
<organism evidence="8">
    <name type="scientific">Dulem virus 37</name>
    <dbReference type="NCBI Taxonomy" id="3145755"/>
    <lineage>
        <taxon>Viruses</taxon>
        <taxon>Duplodnaviria</taxon>
        <taxon>Heunggongvirae</taxon>
        <taxon>Uroviricota</taxon>
        <taxon>Caudoviricetes</taxon>
    </lineage>
</organism>
<evidence type="ECO:0000256" key="2">
    <source>
        <dbReference type="ARBA" id="ARBA00022603"/>
    </source>
</evidence>
<evidence type="ECO:0000256" key="1">
    <source>
        <dbReference type="ARBA" id="ARBA00011900"/>
    </source>
</evidence>
<feature type="domain" description="DNA methylase adenine-specific" evidence="7">
    <location>
        <begin position="105"/>
        <end position="211"/>
    </location>
</feature>
<evidence type="ECO:0000256" key="3">
    <source>
        <dbReference type="ARBA" id="ARBA00022679"/>
    </source>
</evidence>
<keyword evidence="4" id="KW-0949">S-adenosyl-L-methionine</keyword>
<dbReference type="GO" id="GO:0009307">
    <property type="term" value="P:DNA restriction-modification system"/>
    <property type="evidence" value="ECO:0007669"/>
    <property type="project" value="UniProtKB-KW"/>
</dbReference>
<keyword evidence="2 8" id="KW-0489">Methyltransferase</keyword>
<dbReference type="GO" id="GO:0003677">
    <property type="term" value="F:DNA binding"/>
    <property type="evidence" value="ECO:0007669"/>
    <property type="project" value="InterPro"/>
</dbReference>
<keyword evidence="3" id="KW-0808">Transferase</keyword>
<evidence type="ECO:0000313" key="8">
    <source>
        <dbReference type="EMBL" id="XCD04320.1"/>
    </source>
</evidence>
<name>A0AAU8AWH0_9CAUD</name>
<proteinExistence type="predicted"/>
<evidence type="ECO:0000256" key="5">
    <source>
        <dbReference type="ARBA" id="ARBA00022747"/>
    </source>
</evidence>
<dbReference type="GO" id="GO:0032259">
    <property type="term" value="P:methylation"/>
    <property type="evidence" value="ECO:0007669"/>
    <property type="project" value="UniProtKB-KW"/>
</dbReference>
<dbReference type="EC" id="2.1.1.72" evidence="1"/>
<dbReference type="Gene3D" id="3.40.50.150">
    <property type="entry name" value="Vaccinia Virus protein VP39"/>
    <property type="match status" value="1"/>
</dbReference>
<dbReference type="InterPro" id="IPR029063">
    <property type="entry name" value="SAM-dependent_MTases_sf"/>
</dbReference>